<dbReference type="EMBL" id="VUJV01000006">
    <property type="protein sequence ID" value="KAA1417155.1"/>
    <property type="molecule type" value="Genomic_DNA"/>
</dbReference>
<reference evidence="2 3" key="1">
    <citation type="submission" date="2019-09" db="EMBL/GenBank/DDBJ databases">
        <title>Nocardioides panacisoli sp. nov., isolated from the soil of a ginseng field.</title>
        <authorList>
            <person name="Cho C."/>
        </authorList>
    </citation>
    <scope>NUCLEOTIDE SEQUENCE [LARGE SCALE GENOMIC DNA]</scope>
    <source>
        <strain evidence="2 3">BN130099</strain>
    </source>
</reference>
<gene>
    <name evidence="2" type="ORF">F0U44_17200</name>
</gene>
<dbReference type="Pfam" id="PF00378">
    <property type="entry name" value="ECH_1"/>
    <property type="match status" value="1"/>
</dbReference>
<keyword evidence="2" id="KW-0456">Lyase</keyword>
<keyword evidence="3" id="KW-1185">Reference proteome</keyword>
<accession>A0A5B1L994</accession>
<proteinExistence type="inferred from homology"/>
<dbReference type="PANTHER" id="PTHR43802:SF1">
    <property type="entry name" value="IP11341P-RELATED"/>
    <property type="match status" value="1"/>
</dbReference>
<dbReference type="InterPro" id="IPR001753">
    <property type="entry name" value="Enoyl-CoA_hydra/iso"/>
</dbReference>
<dbReference type="CDD" id="cd06558">
    <property type="entry name" value="crotonase-like"/>
    <property type="match status" value="1"/>
</dbReference>
<dbReference type="Gene3D" id="3.90.226.10">
    <property type="entry name" value="2-enoyl-CoA Hydratase, Chain A, domain 1"/>
    <property type="match status" value="1"/>
</dbReference>
<reference evidence="2 3" key="2">
    <citation type="submission" date="2019-09" db="EMBL/GenBank/DDBJ databases">
        <authorList>
            <person name="Jin C."/>
        </authorList>
    </citation>
    <scope>NUCLEOTIDE SEQUENCE [LARGE SCALE GENOMIC DNA]</scope>
    <source>
        <strain evidence="2 3">BN130099</strain>
    </source>
</reference>
<evidence type="ECO:0000256" key="1">
    <source>
        <dbReference type="ARBA" id="ARBA00005254"/>
    </source>
</evidence>
<name>A0A5B1L994_9ACTN</name>
<protein>
    <submittedName>
        <fullName evidence="2">Enoyl-CoA hydratase</fullName>
        <ecNumber evidence="2">4.2.1.17</ecNumber>
    </submittedName>
</protein>
<evidence type="ECO:0000313" key="3">
    <source>
        <dbReference type="Proteomes" id="UP000325003"/>
    </source>
</evidence>
<comment type="similarity">
    <text evidence="1">Belongs to the enoyl-CoA hydratase/isomerase family.</text>
</comment>
<evidence type="ECO:0000313" key="2">
    <source>
        <dbReference type="EMBL" id="KAA1417155.1"/>
    </source>
</evidence>
<organism evidence="2 3">
    <name type="scientific">Nocardioides humilatus</name>
    <dbReference type="NCBI Taxonomy" id="2607660"/>
    <lineage>
        <taxon>Bacteria</taxon>
        <taxon>Bacillati</taxon>
        <taxon>Actinomycetota</taxon>
        <taxon>Actinomycetes</taxon>
        <taxon>Propionibacteriales</taxon>
        <taxon>Nocardioidaceae</taxon>
        <taxon>Nocardioides</taxon>
    </lineage>
</organism>
<dbReference type="Proteomes" id="UP000325003">
    <property type="component" value="Unassembled WGS sequence"/>
</dbReference>
<dbReference type="GO" id="GO:0004300">
    <property type="term" value="F:enoyl-CoA hydratase activity"/>
    <property type="evidence" value="ECO:0007669"/>
    <property type="project" value="UniProtKB-EC"/>
</dbReference>
<dbReference type="SUPFAM" id="SSF52096">
    <property type="entry name" value="ClpP/crotonase"/>
    <property type="match status" value="1"/>
</dbReference>
<sequence>MMTELVLLEVADRVATITLNRPDARNALNGDLLDALTSTVAAMDADDGVDVLVLTGADPAFCAGLDLKAVAAGDKRLMETAPTSDMPVPDRGPFGTVDKPLIGAVNGFAITGGFEIALACDFLIASENARFADTHARVGLQPWWGLSVLLPQAIGVRRARQMSATGNFIDARTALEWGLVNQVVPHADLLGVARRLAADIVSGNQAAVRRILKTYAENELLDGHDSWLNESAVAEAWVSGGQVTDLEANRRAVIARGREQA</sequence>
<dbReference type="AlphaFoldDB" id="A0A5B1L994"/>
<dbReference type="PANTHER" id="PTHR43802">
    <property type="entry name" value="ENOYL-COA HYDRATASE"/>
    <property type="match status" value="1"/>
</dbReference>
<dbReference type="InterPro" id="IPR029045">
    <property type="entry name" value="ClpP/crotonase-like_dom_sf"/>
</dbReference>
<dbReference type="NCBIfam" id="NF004840">
    <property type="entry name" value="PRK06190.1"/>
    <property type="match status" value="1"/>
</dbReference>
<dbReference type="EC" id="4.2.1.17" evidence="2"/>
<comment type="caution">
    <text evidence="2">The sequence shown here is derived from an EMBL/GenBank/DDBJ whole genome shotgun (WGS) entry which is preliminary data.</text>
</comment>